<keyword evidence="3" id="KW-1185">Reference proteome</keyword>
<proteinExistence type="predicted"/>
<evidence type="ECO:0000313" key="2">
    <source>
        <dbReference type="EMBL" id="OYN80406.1"/>
    </source>
</evidence>
<feature type="coiled-coil region" evidence="1">
    <location>
        <begin position="4"/>
        <end position="36"/>
    </location>
</feature>
<dbReference type="AlphaFoldDB" id="A0A255DM35"/>
<accession>A0A255DM35</accession>
<organism evidence="2 3">
    <name type="scientific">Mycolicibacterium sphagni</name>
    <dbReference type="NCBI Taxonomy" id="1786"/>
    <lineage>
        <taxon>Bacteria</taxon>
        <taxon>Bacillati</taxon>
        <taxon>Actinomycetota</taxon>
        <taxon>Actinomycetes</taxon>
        <taxon>Mycobacteriales</taxon>
        <taxon>Mycobacteriaceae</taxon>
        <taxon>Mycolicibacterium</taxon>
    </lineage>
</organism>
<keyword evidence="1" id="KW-0175">Coiled coil</keyword>
<dbReference type="EMBL" id="NOZR01000006">
    <property type="protein sequence ID" value="OYN80406.1"/>
    <property type="molecule type" value="Genomic_DNA"/>
</dbReference>
<evidence type="ECO:0000256" key="1">
    <source>
        <dbReference type="SAM" id="Coils"/>
    </source>
</evidence>
<gene>
    <name evidence="2" type="ORF">CG716_09750</name>
</gene>
<dbReference type="InterPro" id="IPR056037">
    <property type="entry name" value="DUF7620"/>
</dbReference>
<evidence type="ECO:0000313" key="3">
    <source>
        <dbReference type="Proteomes" id="UP000216063"/>
    </source>
</evidence>
<dbReference type="RefSeq" id="WP_094478868.1">
    <property type="nucleotide sequence ID" value="NZ_NOZR01000006.1"/>
</dbReference>
<dbReference type="Proteomes" id="UP000216063">
    <property type="component" value="Unassembled WGS sequence"/>
</dbReference>
<protein>
    <submittedName>
        <fullName evidence="2">Uncharacterized protein</fullName>
    </submittedName>
</protein>
<sequence length="79" mass="8946">MWPWVRARRDIDDARQRAANAERQALEAELMAAGAEAGHQAAQQLVERARQSTTALRRQVDRNGFTEMLQESFGKRGHA</sequence>
<dbReference type="Pfam" id="PF24596">
    <property type="entry name" value="DUF7620"/>
    <property type="match status" value="1"/>
</dbReference>
<reference evidence="2 3" key="1">
    <citation type="submission" date="2017-07" db="EMBL/GenBank/DDBJ databases">
        <title>The new phylogeny of genus Mycobacterium.</title>
        <authorList>
            <person name="Tortoli E."/>
            <person name="Trovato A."/>
            <person name="Cirillo D.M."/>
        </authorList>
    </citation>
    <scope>NUCLEOTIDE SEQUENCE [LARGE SCALE GENOMIC DNA]</scope>
    <source>
        <strain evidence="2 3">ATCC 33027</strain>
    </source>
</reference>
<comment type="caution">
    <text evidence="2">The sequence shown here is derived from an EMBL/GenBank/DDBJ whole genome shotgun (WGS) entry which is preliminary data.</text>
</comment>
<name>A0A255DM35_9MYCO</name>